<reference evidence="1 2" key="1">
    <citation type="journal article" date="2022" name="Plant J.">
        <title>Chromosome-level genome of Camellia lanceoleosa provides a valuable resource for understanding genome evolution and self-incompatibility.</title>
        <authorList>
            <person name="Gong W."/>
            <person name="Xiao S."/>
            <person name="Wang L."/>
            <person name="Liao Z."/>
            <person name="Chang Y."/>
            <person name="Mo W."/>
            <person name="Hu G."/>
            <person name="Li W."/>
            <person name="Zhao G."/>
            <person name="Zhu H."/>
            <person name="Hu X."/>
            <person name="Ji K."/>
            <person name="Xiang X."/>
            <person name="Song Q."/>
            <person name="Yuan D."/>
            <person name="Jin S."/>
            <person name="Zhang L."/>
        </authorList>
    </citation>
    <scope>NUCLEOTIDE SEQUENCE [LARGE SCALE GENOMIC DNA]</scope>
    <source>
        <strain evidence="1">SQ_2022a</strain>
    </source>
</reference>
<keyword evidence="2" id="KW-1185">Reference proteome</keyword>
<proteinExistence type="predicted"/>
<sequence length="79" mass="8605">MGHSTKQVLHSSQTQLIDPICLVVWLGGLSQGLNAKAQNVCVGLRTKLIVVAKEGMVELRRITCFTLSGQQRVLPCDIC</sequence>
<protein>
    <submittedName>
        <fullName evidence="1">Uncharacterized protein</fullName>
    </submittedName>
</protein>
<evidence type="ECO:0000313" key="1">
    <source>
        <dbReference type="EMBL" id="KAI8026750.1"/>
    </source>
</evidence>
<gene>
    <name evidence="1" type="ORF">LOK49_LG02G02765</name>
</gene>
<dbReference type="Proteomes" id="UP001060215">
    <property type="component" value="Chromosome 3"/>
</dbReference>
<organism evidence="1 2">
    <name type="scientific">Camellia lanceoleosa</name>
    <dbReference type="NCBI Taxonomy" id="1840588"/>
    <lineage>
        <taxon>Eukaryota</taxon>
        <taxon>Viridiplantae</taxon>
        <taxon>Streptophyta</taxon>
        <taxon>Embryophyta</taxon>
        <taxon>Tracheophyta</taxon>
        <taxon>Spermatophyta</taxon>
        <taxon>Magnoliopsida</taxon>
        <taxon>eudicotyledons</taxon>
        <taxon>Gunneridae</taxon>
        <taxon>Pentapetalae</taxon>
        <taxon>asterids</taxon>
        <taxon>Ericales</taxon>
        <taxon>Theaceae</taxon>
        <taxon>Camellia</taxon>
    </lineage>
</organism>
<evidence type="ECO:0000313" key="2">
    <source>
        <dbReference type="Proteomes" id="UP001060215"/>
    </source>
</evidence>
<name>A0ACC0IMT4_9ERIC</name>
<dbReference type="EMBL" id="CM045760">
    <property type="protein sequence ID" value="KAI8026750.1"/>
    <property type="molecule type" value="Genomic_DNA"/>
</dbReference>
<accession>A0ACC0IMT4</accession>
<comment type="caution">
    <text evidence="1">The sequence shown here is derived from an EMBL/GenBank/DDBJ whole genome shotgun (WGS) entry which is preliminary data.</text>
</comment>